<evidence type="ECO:0000313" key="1">
    <source>
        <dbReference type="EMBL" id="RCN37606.1"/>
    </source>
</evidence>
<keyword evidence="2" id="KW-1185">Reference proteome</keyword>
<protein>
    <submittedName>
        <fullName evidence="1">Uncharacterized protein</fullName>
    </submittedName>
</protein>
<name>A0A368FZI9_ANCCA</name>
<dbReference type="EMBL" id="JOJR01000456">
    <property type="protein sequence ID" value="RCN37606.1"/>
    <property type="molecule type" value="Genomic_DNA"/>
</dbReference>
<comment type="caution">
    <text evidence="1">The sequence shown here is derived from an EMBL/GenBank/DDBJ whole genome shotgun (WGS) entry which is preliminary data.</text>
</comment>
<dbReference type="Proteomes" id="UP000252519">
    <property type="component" value="Unassembled WGS sequence"/>
</dbReference>
<reference evidence="1 2" key="1">
    <citation type="submission" date="2014-10" db="EMBL/GenBank/DDBJ databases">
        <title>Draft genome of the hookworm Ancylostoma caninum.</title>
        <authorList>
            <person name="Mitreva M."/>
        </authorList>
    </citation>
    <scope>NUCLEOTIDE SEQUENCE [LARGE SCALE GENOMIC DNA]</scope>
    <source>
        <strain evidence="1 2">Baltimore</strain>
    </source>
</reference>
<accession>A0A368FZI9</accession>
<evidence type="ECO:0000313" key="2">
    <source>
        <dbReference type="Proteomes" id="UP000252519"/>
    </source>
</evidence>
<dbReference type="AlphaFoldDB" id="A0A368FZI9"/>
<proteinExistence type="predicted"/>
<gene>
    <name evidence="1" type="ORF">ANCCAN_16486</name>
</gene>
<sequence length="82" mass="9681">MHRTSFWEPLSESEREPETKRCLLSTQGEEIMIEIQQYSLLLKKQRPEKDSCPFQWWKKSCWRVSAALYGSAALSLYSSYVC</sequence>
<organism evidence="1 2">
    <name type="scientific">Ancylostoma caninum</name>
    <name type="common">Dog hookworm</name>
    <dbReference type="NCBI Taxonomy" id="29170"/>
    <lineage>
        <taxon>Eukaryota</taxon>
        <taxon>Metazoa</taxon>
        <taxon>Ecdysozoa</taxon>
        <taxon>Nematoda</taxon>
        <taxon>Chromadorea</taxon>
        <taxon>Rhabditida</taxon>
        <taxon>Rhabditina</taxon>
        <taxon>Rhabditomorpha</taxon>
        <taxon>Strongyloidea</taxon>
        <taxon>Ancylostomatidae</taxon>
        <taxon>Ancylostomatinae</taxon>
        <taxon>Ancylostoma</taxon>
    </lineage>
</organism>